<sequence>YLTLPIIAAGVVSVKFFADFESSMAKIVGLVGVAKEQVEAWKGQVLALGPATGQGPEKLAEALFFITSAGIRGAEAMEVLEMAAKAATAGLGEAKVVADLVTSAMNAYGKENLSAAQATDILVAAVREGKAEAASLAGAMGMVLPIASEFGVTFDQVGAAFAGMTRTGTNARVAATQLKAILSSMASPSQKAEKAMAKFGTSSAKFRRIIKEEGLIQALLHLREATGGSSVAMAEIFPNIRGLMGVLDLLGSNMESNIQIFDALTNAGGSLDNAFVSATDTIKFRFAKAFATLKTQMITSGQVLSGMLIPAIEKITTIIAESTKRFNALSEEQKKNRIRTIALVAALGPLLKIVGKLMTIKPNPYLLAIAGAVALTLAIRKLVMKMRAQKEIYDIVIAANDEVESRYETQAAKVAYLIGVIEDENISNQGRIAAITELKRIMPGYNAELTKEGELIEHNKDKLVEYLAVLKDKIRAQVFEKEYIALIEKQVQAQRDLDTALTESRLAKEAFIKTGMKETTQILQKSAFSTNLVEVSTEEYAALNRTNEALVIRKTNLKELSAAQVSLLAEMKKYNIVLTGDISPTGDGDTGDGGVDDAFELAEKRAKARLDLERFMADESLALFVNSFQRKAAAEQLA</sequence>
<protein>
    <recommendedName>
        <fullName evidence="2">Phage tail tape measure protein domain-containing protein</fullName>
    </recommendedName>
</protein>
<reference evidence="3" key="1">
    <citation type="journal article" date="2015" name="Nature">
        <title>Complex archaea that bridge the gap between prokaryotes and eukaryotes.</title>
        <authorList>
            <person name="Spang A."/>
            <person name="Saw J.H."/>
            <person name="Jorgensen S.L."/>
            <person name="Zaremba-Niedzwiedzka K."/>
            <person name="Martijn J."/>
            <person name="Lind A.E."/>
            <person name="van Eijk R."/>
            <person name="Schleper C."/>
            <person name="Guy L."/>
            <person name="Ettema T.J."/>
        </authorList>
    </citation>
    <scope>NUCLEOTIDE SEQUENCE</scope>
</reference>
<feature type="domain" description="Phage tail tape measure protein" evidence="2">
    <location>
        <begin position="44"/>
        <end position="230"/>
    </location>
</feature>
<dbReference type="Pfam" id="PF10145">
    <property type="entry name" value="PhageMin_Tail"/>
    <property type="match status" value="1"/>
</dbReference>
<organism evidence="3">
    <name type="scientific">marine sediment metagenome</name>
    <dbReference type="NCBI Taxonomy" id="412755"/>
    <lineage>
        <taxon>unclassified sequences</taxon>
        <taxon>metagenomes</taxon>
        <taxon>ecological metagenomes</taxon>
    </lineage>
</organism>
<comment type="caution">
    <text evidence="3">The sequence shown here is derived from an EMBL/GenBank/DDBJ whole genome shotgun (WGS) entry which is preliminary data.</text>
</comment>
<dbReference type="PANTHER" id="PTHR37813:SF1">
    <property type="entry name" value="FELS-2 PROPHAGE PROTEIN"/>
    <property type="match status" value="1"/>
</dbReference>
<dbReference type="InterPro" id="IPR010090">
    <property type="entry name" value="Phage_tape_meas"/>
</dbReference>
<feature type="non-terminal residue" evidence="3">
    <location>
        <position position="638"/>
    </location>
</feature>
<evidence type="ECO:0000313" key="3">
    <source>
        <dbReference type="EMBL" id="KKL63460.1"/>
    </source>
</evidence>
<evidence type="ECO:0000259" key="2">
    <source>
        <dbReference type="Pfam" id="PF10145"/>
    </source>
</evidence>
<dbReference type="EMBL" id="LAZR01028161">
    <property type="protein sequence ID" value="KKL63460.1"/>
    <property type="molecule type" value="Genomic_DNA"/>
</dbReference>
<proteinExistence type="predicted"/>
<accession>A0A0F9G1N4</accession>
<feature type="non-terminal residue" evidence="3">
    <location>
        <position position="1"/>
    </location>
</feature>
<name>A0A0F9G1N4_9ZZZZ</name>
<dbReference type="PANTHER" id="PTHR37813">
    <property type="entry name" value="FELS-2 PROPHAGE PROTEIN"/>
    <property type="match status" value="1"/>
</dbReference>
<evidence type="ECO:0000256" key="1">
    <source>
        <dbReference type="ARBA" id="ARBA00022612"/>
    </source>
</evidence>
<dbReference type="NCBIfam" id="TIGR01760">
    <property type="entry name" value="tape_meas_TP901"/>
    <property type="match status" value="1"/>
</dbReference>
<gene>
    <name evidence="3" type="ORF">LCGC14_2174880</name>
</gene>
<keyword evidence="1" id="KW-1188">Viral release from host cell</keyword>
<dbReference type="AlphaFoldDB" id="A0A0F9G1N4"/>